<dbReference type="Pfam" id="PF10105">
    <property type="entry name" value="DUF2344"/>
    <property type="match status" value="1"/>
</dbReference>
<comment type="caution">
    <text evidence="2">The sequence shown here is derived from an EMBL/GenBank/DDBJ whole genome shotgun (WGS) entry which is preliminary data.</text>
</comment>
<protein>
    <recommendedName>
        <fullName evidence="1">DUF2344 domain-containing protein</fullName>
    </recommendedName>
</protein>
<gene>
    <name evidence="2" type="ORF">S01H4_36598</name>
</gene>
<accession>X1BF43</accession>
<name>X1BF43_9ZZZZ</name>
<dbReference type="InterPro" id="IPR018768">
    <property type="entry name" value="DUF2344"/>
</dbReference>
<proteinExistence type="predicted"/>
<feature type="non-terminal residue" evidence="2">
    <location>
        <position position="1"/>
    </location>
</feature>
<dbReference type="AlphaFoldDB" id="X1BF43"/>
<evidence type="ECO:0000313" key="2">
    <source>
        <dbReference type="EMBL" id="GAG93645.1"/>
    </source>
</evidence>
<reference evidence="2" key="1">
    <citation type="journal article" date="2014" name="Front. Microbiol.">
        <title>High frequency of phylogenetically diverse reductive dehalogenase-homologous genes in deep subseafloor sedimentary metagenomes.</title>
        <authorList>
            <person name="Kawai M."/>
            <person name="Futagami T."/>
            <person name="Toyoda A."/>
            <person name="Takaki Y."/>
            <person name="Nishi S."/>
            <person name="Hori S."/>
            <person name="Arai W."/>
            <person name="Tsubouchi T."/>
            <person name="Morono Y."/>
            <person name="Uchiyama I."/>
            <person name="Ito T."/>
            <person name="Fujiyama A."/>
            <person name="Inagaki F."/>
            <person name="Takami H."/>
        </authorList>
    </citation>
    <scope>NUCLEOTIDE SEQUENCE</scope>
    <source>
        <strain evidence="2">Expedition CK06-06</strain>
    </source>
</reference>
<evidence type="ECO:0000259" key="1">
    <source>
        <dbReference type="Pfam" id="PF10105"/>
    </source>
</evidence>
<sequence length="178" mass="20493">AYALKVGLESVGEYADIILSKKLSTKTFVKRMNDQLPQGLKVLNAKSVGSSLSLSSQINCMRYQLIFSYRPELAIKQEADLLLKLFTENMIGFNNQLSKNAKYFKEKLLNFKIRSLPDNIIIDFLIAIGSQDDLKINDLIEILNSLENKRNFFLKRILRINMFRKDGDLLLSPFKLLR</sequence>
<organism evidence="2">
    <name type="scientific">marine sediment metagenome</name>
    <dbReference type="NCBI Taxonomy" id="412755"/>
    <lineage>
        <taxon>unclassified sequences</taxon>
        <taxon>metagenomes</taxon>
        <taxon>ecological metagenomes</taxon>
    </lineage>
</organism>
<feature type="domain" description="DUF2344" evidence="1">
    <location>
        <begin position="2"/>
        <end position="134"/>
    </location>
</feature>
<dbReference type="EMBL" id="BART01019583">
    <property type="protein sequence ID" value="GAG93645.1"/>
    <property type="molecule type" value="Genomic_DNA"/>
</dbReference>